<feature type="region of interest" description="Disordered" evidence="8">
    <location>
        <begin position="64"/>
        <end position="107"/>
    </location>
</feature>
<dbReference type="InParanoid" id="A0A061FBY9"/>
<keyword evidence="7" id="KW-0379">Hydroxylation</keyword>
<dbReference type="GO" id="GO:2000280">
    <property type="term" value="P:regulation of root development"/>
    <property type="evidence" value="ECO:0000318"/>
    <property type="project" value="GO_Central"/>
</dbReference>
<reference evidence="9 10" key="1">
    <citation type="journal article" date="2013" name="Genome Biol.">
        <title>The genome sequence of the most widely cultivated cacao type and its use to identify candidate genes regulating pod color.</title>
        <authorList>
            <person name="Motamayor J.C."/>
            <person name="Mockaitis K."/>
            <person name="Schmutz J."/>
            <person name="Haiminen N."/>
            <person name="Iii D.L."/>
            <person name="Cornejo O."/>
            <person name="Findley S.D."/>
            <person name="Zheng P."/>
            <person name="Utro F."/>
            <person name="Royaert S."/>
            <person name="Saski C."/>
            <person name="Jenkins J."/>
            <person name="Podicheti R."/>
            <person name="Zhao M."/>
            <person name="Scheffler B.E."/>
            <person name="Stack J.C."/>
            <person name="Feltus F.A."/>
            <person name="Mustiga G.M."/>
            <person name="Amores F."/>
            <person name="Phillips W."/>
            <person name="Marelli J.P."/>
            <person name="May G.D."/>
            <person name="Shapiro H."/>
            <person name="Ma J."/>
            <person name="Bustamante C.D."/>
            <person name="Schnell R.J."/>
            <person name="Main D."/>
            <person name="Gilbert D."/>
            <person name="Parida L."/>
            <person name="Kuhn D.N."/>
        </authorList>
    </citation>
    <scope>NUCLEOTIDE SEQUENCE [LARGE SCALE GENOMIC DNA]</scope>
    <source>
        <strain evidence="10">cv. Matina 1-6</strain>
    </source>
</reference>
<evidence type="ECO:0000256" key="3">
    <source>
        <dbReference type="ARBA" id="ARBA00022523"/>
    </source>
</evidence>
<protein>
    <submittedName>
        <fullName evidence="9">Uncharacterized protein isoform 1</fullName>
    </submittedName>
</protein>
<dbReference type="EMBL" id="CM001886">
    <property type="protein sequence ID" value="EOY14551.1"/>
    <property type="molecule type" value="Genomic_DNA"/>
</dbReference>
<evidence type="ECO:0000256" key="2">
    <source>
        <dbReference type="ARBA" id="ARBA00008963"/>
    </source>
</evidence>
<evidence type="ECO:0000256" key="1">
    <source>
        <dbReference type="ARBA" id="ARBA00004271"/>
    </source>
</evidence>
<proteinExistence type="inferred from homology"/>
<dbReference type="OMA" id="MIMSGHK"/>
<evidence type="ECO:0000313" key="9">
    <source>
        <dbReference type="EMBL" id="EOY14551.1"/>
    </source>
</evidence>
<dbReference type="GO" id="GO:0048046">
    <property type="term" value="C:apoplast"/>
    <property type="evidence" value="ECO:0007669"/>
    <property type="project" value="UniProtKB-SubCell"/>
</dbReference>
<evidence type="ECO:0000313" key="10">
    <source>
        <dbReference type="Proteomes" id="UP000026915"/>
    </source>
</evidence>
<dbReference type="eggNOG" id="ENOG502SCXF">
    <property type="taxonomic scope" value="Eukaryota"/>
</dbReference>
<dbReference type="AlphaFoldDB" id="A0A061FBY9"/>
<evidence type="ECO:0000256" key="8">
    <source>
        <dbReference type="SAM" id="MobiDB-lite"/>
    </source>
</evidence>
<dbReference type="GO" id="GO:0006995">
    <property type="term" value="P:cellular response to nitrogen starvation"/>
    <property type="evidence" value="ECO:0007669"/>
    <property type="project" value="UniProtKB-ARBA"/>
</dbReference>
<accession>A0A061FBY9</accession>
<keyword evidence="3" id="KW-0052">Apoplast</keyword>
<dbReference type="InterPro" id="IPR033250">
    <property type="entry name" value="CEP"/>
</dbReference>
<comment type="subcellular location">
    <subcellularLocation>
        <location evidence="1">Secreted</location>
        <location evidence="1">Extracellular space</location>
        <location evidence="1">Apoplast</location>
    </subcellularLocation>
</comment>
<keyword evidence="4" id="KW-0964">Secreted</keyword>
<dbReference type="PANTHER" id="PTHR33348:SF36">
    <property type="match status" value="1"/>
</dbReference>
<keyword evidence="6" id="KW-0732">Signal</keyword>
<dbReference type="GO" id="GO:1902025">
    <property type="term" value="P:nitrate import"/>
    <property type="evidence" value="ECO:0000318"/>
    <property type="project" value="GO_Central"/>
</dbReference>
<sequence>MAKTNLIVLAGALLLVLLFSYGITFTEERVLKTDKDVKPAGNYVTNVMTSSHKTNLNRDILEDGTVDVPTSSSGNGTAFDANDFRPTTPGHSPGAGHSTGPASNDKN</sequence>
<dbReference type="GO" id="GO:1901371">
    <property type="term" value="P:regulation of leaf morphogenesis"/>
    <property type="evidence" value="ECO:0000318"/>
    <property type="project" value="GO_Central"/>
</dbReference>
<comment type="similarity">
    <text evidence="2">Belongs to the C-terminally encoded plant signaling peptide (CEP) family.</text>
</comment>
<dbReference type="GO" id="GO:0005179">
    <property type="term" value="F:hormone activity"/>
    <property type="evidence" value="ECO:0000318"/>
    <property type="project" value="GO_Central"/>
</dbReference>
<name>A0A061FBY9_THECC</name>
<keyword evidence="10" id="KW-1185">Reference proteome</keyword>
<dbReference type="GO" id="GO:0005576">
    <property type="term" value="C:extracellular region"/>
    <property type="evidence" value="ECO:0000318"/>
    <property type="project" value="GO_Central"/>
</dbReference>
<dbReference type="Proteomes" id="UP000026915">
    <property type="component" value="Chromosome 8"/>
</dbReference>
<gene>
    <name evidence="9" type="ORF">TCM_033894</name>
</gene>
<evidence type="ECO:0000256" key="7">
    <source>
        <dbReference type="ARBA" id="ARBA00023278"/>
    </source>
</evidence>
<evidence type="ECO:0000256" key="6">
    <source>
        <dbReference type="ARBA" id="ARBA00022729"/>
    </source>
</evidence>
<evidence type="ECO:0000256" key="4">
    <source>
        <dbReference type="ARBA" id="ARBA00022525"/>
    </source>
</evidence>
<evidence type="ECO:0000256" key="5">
    <source>
        <dbReference type="ARBA" id="ARBA00022702"/>
    </source>
</evidence>
<dbReference type="Gramene" id="EOY14551">
    <property type="protein sequence ID" value="EOY14551"/>
    <property type="gene ID" value="TCM_033894"/>
</dbReference>
<organism evidence="9 10">
    <name type="scientific">Theobroma cacao</name>
    <name type="common">Cacao</name>
    <name type="synonym">Cocoa</name>
    <dbReference type="NCBI Taxonomy" id="3641"/>
    <lineage>
        <taxon>Eukaryota</taxon>
        <taxon>Viridiplantae</taxon>
        <taxon>Streptophyta</taxon>
        <taxon>Embryophyta</taxon>
        <taxon>Tracheophyta</taxon>
        <taxon>Spermatophyta</taxon>
        <taxon>Magnoliopsida</taxon>
        <taxon>eudicotyledons</taxon>
        <taxon>Gunneridae</taxon>
        <taxon>Pentapetalae</taxon>
        <taxon>rosids</taxon>
        <taxon>malvids</taxon>
        <taxon>Malvales</taxon>
        <taxon>Malvaceae</taxon>
        <taxon>Byttnerioideae</taxon>
        <taxon>Theobroma</taxon>
    </lineage>
</organism>
<keyword evidence="5" id="KW-0372">Hormone</keyword>
<dbReference type="PANTHER" id="PTHR33348">
    <property type="entry name" value="PRECURSOR OF CEP5"/>
    <property type="match status" value="1"/>
</dbReference>
<dbReference type="GO" id="GO:0048364">
    <property type="term" value="P:root development"/>
    <property type="evidence" value="ECO:0007669"/>
    <property type="project" value="InterPro"/>
</dbReference>